<dbReference type="EMBL" id="QWEH01000012">
    <property type="protein sequence ID" value="RHW30584.1"/>
    <property type="molecule type" value="Genomic_DNA"/>
</dbReference>
<dbReference type="Pfam" id="PF00465">
    <property type="entry name" value="Fe-ADH"/>
    <property type="match status" value="1"/>
</dbReference>
<evidence type="ECO:0000313" key="6">
    <source>
        <dbReference type="EMBL" id="RHW30584.1"/>
    </source>
</evidence>
<dbReference type="InterPro" id="IPR001670">
    <property type="entry name" value="ADH_Fe/GldA"/>
</dbReference>
<sequence length="396" mass="42581">MASTYLPRQIELGSNSLEHLGKIAVENGATKLFVVMDAFLASEGLNYDVKIKSIVQKQNLAVTIFSDYRGEPTTDHLLAALDSLLKSNADCVVAIGGGSAIDIAKAASVFAVNPTLAWEDIAAQNRLKRLPLLAVPTTAGTGSEATKVMVVKNMKTEIKMNPGHKDLVPDVAILDPLLTKSLPSQFTAYTGLDALAHAMEAYVSTLASATTDNYALNAIRMIGRSLPKVYENGANVEAREKMLLASCYAGIAFSNASTNLAHAAGRPLGARFNIPHGLSVALLLPFVVEFGLEAAAEKYAAIAVNLGEEDTGERDQLAKQAHKLIKSYNDKFAIWEDALRYIDLEEFKDSIPLLVEDSFSGNGIVTNPKVPEACDVEHIFHSLLKKLTQIAQIQTA</sequence>
<keyword evidence="2" id="KW-0560">Oxidoreductase</keyword>
<dbReference type="InterPro" id="IPR039697">
    <property type="entry name" value="Alcohol_dehydrogenase_Fe"/>
</dbReference>
<dbReference type="PROSITE" id="PS00913">
    <property type="entry name" value="ADH_IRON_1"/>
    <property type="match status" value="1"/>
</dbReference>
<keyword evidence="3" id="KW-0520">NAD</keyword>
<comment type="similarity">
    <text evidence="1">Belongs to the iron-containing alcohol dehydrogenase family.</text>
</comment>
<feature type="domain" description="Alcohol dehydrogenase iron-type/glycerol dehydrogenase GldA" evidence="4">
    <location>
        <begin position="7"/>
        <end position="176"/>
    </location>
</feature>
<proteinExistence type="inferred from homology"/>
<dbReference type="OrthoDB" id="9815791at2"/>
<keyword evidence="7" id="KW-1185">Reference proteome</keyword>
<reference evidence="6 7" key="1">
    <citation type="journal article" date="2007" name="Int. J. Syst. Evol. Microbiol.">
        <title>Oceanobacillus profundus sp. nov., isolated from a deep-sea sediment core.</title>
        <authorList>
            <person name="Kim Y.G."/>
            <person name="Choi D.H."/>
            <person name="Hyun S."/>
            <person name="Cho B.C."/>
        </authorList>
    </citation>
    <scope>NUCLEOTIDE SEQUENCE [LARGE SCALE GENOMIC DNA]</scope>
    <source>
        <strain evidence="6 7">DSM 18246</strain>
    </source>
</reference>
<evidence type="ECO:0000256" key="1">
    <source>
        <dbReference type="ARBA" id="ARBA00007358"/>
    </source>
</evidence>
<dbReference type="GO" id="GO:0004022">
    <property type="term" value="F:alcohol dehydrogenase (NAD+) activity"/>
    <property type="evidence" value="ECO:0007669"/>
    <property type="project" value="UniProtKB-ARBA"/>
</dbReference>
<dbReference type="FunFam" id="3.40.50.1970:FF:000003">
    <property type="entry name" value="Alcohol dehydrogenase, iron-containing"/>
    <property type="match status" value="1"/>
</dbReference>
<feature type="domain" description="Fe-containing alcohol dehydrogenase-like C-terminal" evidence="5">
    <location>
        <begin position="187"/>
        <end position="383"/>
    </location>
</feature>
<evidence type="ECO:0000259" key="5">
    <source>
        <dbReference type="Pfam" id="PF25137"/>
    </source>
</evidence>
<dbReference type="InterPro" id="IPR018211">
    <property type="entry name" value="ADH_Fe_CS"/>
</dbReference>
<evidence type="ECO:0000256" key="3">
    <source>
        <dbReference type="ARBA" id="ARBA00023027"/>
    </source>
</evidence>
<evidence type="ECO:0000313" key="7">
    <source>
        <dbReference type="Proteomes" id="UP000285456"/>
    </source>
</evidence>
<evidence type="ECO:0000256" key="2">
    <source>
        <dbReference type="ARBA" id="ARBA00023002"/>
    </source>
</evidence>
<dbReference type="AlphaFoldDB" id="A0A417YD79"/>
<dbReference type="Gene3D" id="3.40.50.1970">
    <property type="match status" value="1"/>
</dbReference>
<dbReference type="SUPFAM" id="SSF56796">
    <property type="entry name" value="Dehydroquinate synthase-like"/>
    <property type="match status" value="1"/>
</dbReference>
<dbReference type="Pfam" id="PF25137">
    <property type="entry name" value="ADH_Fe_C"/>
    <property type="match status" value="1"/>
</dbReference>
<protein>
    <submittedName>
        <fullName evidence="6">Iron-containing alcohol dehydrogenase</fullName>
    </submittedName>
</protein>
<dbReference type="CDD" id="cd08551">
    <property type="entry name" value="Fe-ADH"/>
    <property type="match status" value="1"/>
</dbReference>
<evidence type="ECO:0000259" key="4">
    <source>
        <dbReference type="Pfam" id="PF00465"/>
    </source>
</evidence>
<dbReference type="RefSeq" id="WP_118889865.1">
    <property type="nucleotide sequence ID" value="NZ_PHUT01000012.1"/>
</dbReference>
<dbReference type="Gene3D" id="1.20.1090.10">
    <property type="entry name" value="Dehydroquinate synthase-like - alpha domain"/>
    <property type="match status" value="1"/>
</dbReference>
<gene>
    <name evidence="6" type="ORF">D1B32_15830</name>
</gene>
<dbReference type="InterPro" id="IPR056798">
    <property type="entry name" value="ADH_Fe_C"/>
</dbReference>
<dbReference type="Proteomes" id="UP000285456">
    <property type="component" value="Unassembled WGS sequence"/>
</dbReference>
<dbReference type="GO" id="GO:0046872">
    <property type="term" value="F:metal ion binding"/>
    <property type="evidence" value="ECO:0007669"/>
    <property type="project" value="InterPro"/>
</dbReference>
<comment type="caution">
    <text evidence="6">The sequence shown here is derived from an EMBL/GenBank/DDBJ whole genome shotgun (WGS) entry which is preliminary data.</text>
</comment>
<dbReference type="PANTHER" id="PTHR11496">
    <property type="entry name" value="ALCOHOL DEHYDROGENASE"/>
    <property type="match status" value="1"/>
</dbReference>
<accession>A0A417YD79</accession>
<organism evidence="6 7">
    <name type="scientific">Oceanobacillus profundus</name>
    <dbReference type="NCBI Taxonomy" id="372463"/>
    <lineage>
        <taxon>Bacteria</taxon>
        <taxon>Bacillati</taxon>
        <taxon>Bacillota</taxon>
        <taxon>Bacilli</taxon>
        <taxon>Bacillales</taxon>
        <taxon>Bacillaceae</taxon>
        <taxon>Oceanobacillus</taxon>
    </lineage>
</organism>
<dbReference type="PANTHER" id="PTHR11496:SF102">
    <property type="entry name" value="ALCOHOL DEHYDROGENASE 4"/>
    <property type="match status" value="1"/>
</dbReference>
<dbReference type="FunFam" id="1.20.1090.10:FF:000001">
    <property type="entry name" value="Aldehyde-alcohol dehydrogenase"/>
    <property type="match status" value="1"/>
</dbReference>
<name>A0A417YD79_9BACI</name>